<gene>
    <name evidence="1" type="ORF">HGA05_17105</name>
</gene>
<dbReference type="GeneID" id="90160810"/>
<dbReference type="CDD" id="cd03443">
    <property type="entry name" value="PaaI_thioesterase"/>
    <property type="match status" value="1"/>
</dbReference>
<dbReference type="RefSeq" id="WP_006368364.1">
    <property type="nucleotide sequence ID" value="NZ_CP085887.1"/>
</dbReference>
<evidence type="ECO:0000313" key="2">
    <source>
        <dbReference type="Proteomes" id="UP000563898"/>
    </source>
</evidence>
<dbReference type="InterPro" id="IPR027961">
    <property type="entry name" value="DUF4442"/>
</dbReference>
<comment type="caution">
    <text evidence="1">The sequence shown here is derived from an EMBL/GenBank/DDBJ whole genome shotgun (WGS) entry which is preliminary data.</text>
</comment>
<evidence type="ECO:0000313" key="1">
    <source>
        <dbReference type="EMBL" id="NKY03290.1"/>
    </source>
</evidence>
<dbReference type="Proteomes" id="UP000563898">
    <property type="component" value="Unassembled WGS sequence"/>
</dbReference>
<dbReference type="AlphaFoldDB" id="A0A846WR93"/>
<dbReference type="EMBL" id="JAAXPC010000009">
    <property type="protein sequence ID" value="NKY03290.1"/>
    <property type="molecule type" value="Genomic_DNA"/>
</dbReference>
<name>A0A846WR93_9ACTN</name>
<proteinExistence type="predicted"/>
<accession>A0A846WR93</accession>
<dbReference type="Gene3D" id="3.10.129.10">
    <property type="entry name" value="Hotdog Thioesterase"/>
    <property type="match status" value="1"/>
</dbReference>
<organism evidence="1 2">
    <name type="scientific">Gordonia polyisoprenivorans</name>
    <dbReference type="NCBI Taxonomy" id="84595"/>
    <lineage>
        <taxon>Bacteria</taxon>
        <taxon>Bacillati</taxon>
        <taxon>Actinomycetota</taxon>
        <taxon>Actinomycetes</taxon>
        <taxon>Mycobacteriales</taxon>
        <taxon>Gordoniaceae</taxon>
        <taxon>Gordonia</taxon>
    </lineage>
</organism>
<dbReference type="SUPFAM" id="SSF54637">
    <property type="entry name" value="Thioesterase/thiol ester dehydrase-isomerase"/>
    <property type="match status" value="1"/>
</dbReference>
<dbReference type="InterPro" id="IPR029069">
    <property type="entry name" value="HotDog_dom_sf"/>
</dbReference>
<dbReference type="Pfam" id="PF14539">
    <property type="entry name" value="DUF4442"/>
    <property type="match status" value="1"/>
</dbReference>
<reference evidence="1 2" key="1">
    <citation type="submission" date="2020-04" db="EMBL/GenBank/DDBJ databases">
        <title>MicrobeNet Type strains.</title>
        <authorList>
            <person name="Nicholson A.C."/>
        </authorList>
    </citation>
    <scope>NUCLEOTIDE SEQUENCE [LARGE SCALE GENOMIC DNA]</scope>
    <source>
        <strain evidence="1 2">ATCC BAA-14</strain>
    </source>
</reference>
<sequence length="185" mass="19278">MTAETATESGEGRVLTDFAAAFPQLDFTAPDYEYLRSVATALVPFGELVGTAVTEISAEQAVVTIAAGESVTNHMGTVHAGAQFTAADIAGALAFIGAAAPRLYTIERLVLRAATVTYRRPALGAIRAVAHIDERELRSVLTADDGGRHDITAKAVVLDDAGVVTAKLVFDYVCDVVAATPGNSR</sequence>
<protein>
    <submittedName>
        <fullName evidence="1">DUF4442 domain-containing protein</fullName>
    </submittedName>
</protein>